<accession>A0A6G1KRG6</accession>
<feature type="region of interest" description="Disordered" evidence="1">
    <location>
        <begin position="1"/>
        <end position="23"/>
    </location>
</feature>
<name>A0A6G1KRG6_9PLEO</name>
<proteinExistence type="predicted"/>
<evidence type="ECO:0000313" key="3">
    <source>
        <dbReference type="Proteomes" id="UP000799428"/>
    </source>
</evidence>
<keyword evidence="3" id="KW-1185">Reference proteome</keyword>
<dbReference type="Proteomes" id="UP000799428">
    <property type="component" value="Unassembled WGS sequence"/>
</dbReference>
<organism evidence="2 3">
    <name type="scientific">Pleomassaria siparia CBS 279.74</name>
    <dbReference type="NCBI Taxonomy" id="1314801"/>
    <lineage>
        <taxon>Eukaryota</taxon>
        <taxon>Fungi</taxon>
        <taxon>Dikarya</taxon>
        <taxon>Ascomycota</taxon>
        <taxon>Pezizomycotina</taxon>
        <taxon>Dothideomycetes</taxon>
        <taxon>Pleosporomycetidae</taxon>
        <taxon>Pleosporales</taxon>
        <taxon>Pleomassariaceae</taxon>
        <taxon>Pleomassaria</taxon>
    </lineage>
</organism>
<feature type="region of interest" description="Disordered" evidence="1">
    <location>
        <begin position="755"/>
        <end position="818"/>
    </location>
</feature>
<dbReference type="EMBL" id="MU005764">
    <property type="protein sequence ID" value="KAF2714917.1"/>
    <property type="molecule type" value="Genomic_DNA"/>
</dbReference>
<feature type="compositionally biased region" description="Polar residues" evidence="1">
    <location>
        <begin position="1"/>
        <end position="12"/>
    </location>
</feature>
<reference evidence="2" key="1">
    <citation type="journal article" date="2020" name="Stud. Mycol.">
        <title>101 Dothideomycetes genomes: a test case for predicting lifestyles and emergence of pathogens.</title>
        <authorList>
            <person name="Haridas S."/>
            <person name="Albert R."/>
            <person name="Binder M."/>
            <person name="Bloem J."/>
            <person name="Labutti K."/>
            <person name="Salamov A."/>
            <person name="Andreopoulos B."/>
            <person name="Baker S."/>
            <person name="Barry K."/>
            <person name="Bills G."/>
            <person name="Bluhm B."/>
            <person name="Cannon C."/>
            <person name="Castanera R."/>
            <person name="Culley D."/>
            <person name="Daum C."/>
            <person name="Ezra D."/>
            <person name="Gonzalez J."/>
            <person name="Henrissat B."/>
            <person name="Kuo A."/>
            <person name="Liang C."/>
            <person name="Lipzen A."/>
            <person name="Lutzoni F."/>
            <person name="Magnuson J."/>
            <person name="Mondo S."/>
            <person name="Nolan M."/>
            <person name="Ohm R."/>
            <person name="Pangilinan J."/>
            <person name="Park H.-J."/>
            <person name="Ramirez L."/>
            <person name="Alfaro M."/>
            <person name="Sun H."/>
            <person name="Tritt A."/>
            <person name="Yoshinaga Y."/>
            <person name="Zwiers L.-H."/>
            <person name="Turgeon B."/>
            <person name="Goodwin S."/>
            <person name="Spatafora J."/>
            <person name="Crous P."/>
            <person name="Grigoriev I."/>
        </authorList>
    </citation>
    <scope>NUCLEOTIDE SEQUENCE</scope>
    <source>
        <strain evidence="2">CBS 279.74</strain>
    </source>
</reference>
<evidence type="ECO:0000256" key="1">
    <source>
        <dbReference type="SAM" id="MobiDB-lite"/>
    </source>
</evidence>
<sequence>MDASPSSILTSYDSDDAEHDGQPDDLIILENRPMTTIEDAIQDETQEDGWEEDEREWEREEVIEPVVLTSGAINPLVTSRITHVSLLPDYPDTSLVGYTYCVMVDRNGAHLNQVLQEALRFQYCRRLKCPSTTTTSPFLGGRVIRYRYRCTGIKCCEHLHNTLKTHSHTRVTQETWQELKHARQGIGRTDINKASQASDSLYLTVTRRFRSGISCAQQSPQCAPVLRQSDSGAQPWYIGCASWTQQSTQYYKTHFFRSVGNKYNIARLQKLFQDGLEEVEQQVEFCRTVESTTSRMKKCTVNHLQGPGQLVHQACEAEFDILIPCNLEETPYYLFTSHGVHTHPPLSPHNTPAELREEVIKLIYRMHDPSLTAAKFLCGPFLEELCRKHRTSHFAELYTMLENLGWIERQVYRTNLIFPRDQDFAGVEFEWHKQKKDPSKAYIQHIQSDSLETFIICFFREQAQLFATQETFQIDLSLKPIGKNSFREMVFATFHKGHGKVVTLARVFTNIDQTRVYTSCFETFFRLLSESVQKQIGWKHLHNEGFVGITVNMDGKQITGLGEYLSSIDPLRREWQWQLKNIVVLCQTSFLRSITTAAGSKQNQYSVHHRMRALLTCQSLDDYMELCDKLIVHELPAIQQWARHKKDAVVAAGLNKHCSLMAADDWDAVSKTSSAVEQSADNPCRNSLRLLQAIQTAHMLDMRDMNQFQSREILTMRYMNHSASDKHHQKRILDAQEEEQLSDDESDDDIIFRATSSGFVPASSVPRRRRSSTRGNSRATSQPRRSSSARDLRGTSPASSNDRAKRQAPNNNTDLQHRRLLVELRAREAEVKRMELENTRLEMDIEERRRALGYVPNAL</sequence>
<gene>
    <name evidence="2" type="ORF">K504DRAFT_486708</name>
</gene>
<evidence type="ECO:0000313" key="2">
    <source>
        <dbReference type="EMBL" id="KAF2714917.1"/>
    </source>
</evidence>
<dbReference type="OrthoDB" id="3793118at2759"/>
<dbReference type="AlphaFoldDB" id="A0A6G1KRG6"/>
<protein>
    <submittedName>
        <fullName evidence="2">Uncharacterized protein</fullName>
    </submittedName>
</protein>